<dbReference type="AlphaFoldDB" id="A0A9X2HNR8"/>
<organism evidence="1 2">
    <name type="scientific">Sphingomonas tagetis</name>
    <dbReference type="NCBI Taxonomy" id="2949092"/>
    <lineage>
        <taxon>Bacteria</taxon>
        <taxon>Pseudomonadati</taxon>
        <taxon>Pseudomonadota</taxon>
        <taxon>Alphaproteobacteria</taxon>
        <taxon>Sphingomonadales</taxon>
        <taxon>Sphingomonadaceae</taxon>
        <taxon>Sphingomonas</taxon>
    </lineage>
</organism>
<dbReference type="Proteomes" id="UP001139451">
    <property type="component" value="Unassembled WGS sequence"/>
</dbReference>
<dbReference type="InterPro" id="IPR019285">
    <property type="entry name" value="DUF2336"/>
</dbReference>
<accession>A0A9X2HNR8</accession>
<proteinExistence type="predicted"/>
<comment type="caution">
    <text evidence="1">The sequence shown here is derived from an EMBL/GenBank/DDBJ whole genome shotgun (WGS) entry which is preliminary data.</text>
</comment>
<dbReference type="Pfam" id="PF10098">
    <property type="entry name" value="DUF2336"/>
    <property type="match status" value="1"/>
</dbReference>
<protein>
    <submittedName>
        <fullName evidence="1">DUF2336 domain-containing protein</fullName>
    </submittedName>
</protein>
<evidence type="ECO:0000313" key="2">
    <source>
        <dbReference type="Proteomes" id="UP001139451"/>
    </source>
</evidence>
<dbReference type="EMBL" id="JAMLDX010000006">
    <property type="protein sequence ID" value="MCP3730743.1"/>
    <property type="molecule type" value="Genomic_DNA"/>
</dbReference>
<sequence>MSDPNVDMSDGAQDGAWTLIAHAAAVDHASRHGLDVAIDDFFLPDDGRIEERTRLALARLLRALIETVGGEVVGHAVRLLRVQGEAAKAEALGGVDLLDRLRGPGVLCDRALIAELLGRVRQELLAGFMPAQAPDEPDRPSLINRFVQHGDRVLAQAALAVLTAESRRRVVREAGPLAQSDLPAELHHRLVWWVAAALREECLTAEGSQAALDRALAESAQRSLAAHDEGDRLEAAVMRLAVAVDAQADELVELMIEALGDRRVTLFAGLLAHALGTEYELARDIALDADGSRLWIALRALEFGREAIARIGVALSEADPRRDVERFADLLDVIMAIEAGAAREALSMLRLPADFRAAIMDVERRAR</sequence>
<reference evidence="1" key="1">
    <citation type="submission" date="2022-05" db="EMBL/GenBank/DDBJ databases">
        <title>Sphingomonas sp. strain MG17 Genome sequencing and assembly.</title>
        <authorList>
            <person name="Kim I."/>
        </authorList>
    </citation>
    <scope>NUCLEOTIDE SEQUENCE</scope>
    <source>
        <strain evidence="1">MG17</strain>
    </source>
</reference>
<dbReference type="RefSeq" id="WP_254292876.1">
    <property type="nucleotide sequence ID" value="NZ_JAMLDX010000006.1"/>
</dbReference>
<keyword evidence="2" id="KW-1185">Reference proteome</keyword>
<evidence type="ECO:0000313" key="1">
    <source>
        <dbReference type="EMBL" id="MCP3730743.1"/>
    </source>
</evidence>
<gene>
    <name evidence="1" type="ORF">M9978_09910</name>
</gene>
<name>A0A9X2HNR8_9SPHN</name>